<dbReference type="OrthoDB" id="5592879at2759"/>
<proteinExistence type="predicted"/>
<dbReference type="AlphaFoldDB" id="A0A6A6NS08"/>
<evidence type="ECO:0000313" key="2">
    <source>
        <dbReference type="Proteomes" id="UP000799766"/>
    </source>
</evidence>
<organism evidence="1 2">
    <name type="scientific">Lineolata rhizophorae</name>
    <dbReference type="NCBI Taxonomy" id="578093"/>
    <lineage>
        <taxon>Eukaryota</taxon>
        <taxon>Fungi</taxon>
        <taxon>Dikarya</taxon>
        <taxon>Ascomycota</taxon>
        <taxon>Pezizomycotina</taxon>
        <taxon>Dothideomycetes</taxon>
        <taxon>Dothideomycetes incertae sedis</taxon>
        <taxon>Lineolatales</taxon>
        <taxon>Lineolataceae</taxon>
        <taxon>Lineolata</taxon>
    </lineage>
</organism>
<name>A0A6A6NS08_9PEZI</name>
<gene>
    <name evidence="1" type="ORF">BDY21DRAFT_353710</name>
</gene>
<keyword evidence="2" id="KW-1185">Reference proteome</keyword>
<dbReference type="EMBL" id="MU001692">
    <property type="protein sequence ID" value="KAF2454348.1"/>
    <property type="molecule type" value="Genomic_DNA"/>
</dbReference>
<evidence type="ECO:0000313" key="1">
    <source>
        <dbReference type="EMBL" id="KAF2454348.1"/>
    </source>
</evidence>
<accession>A0A6A6NS08</accession>
<protein>
    <submittedName>
        <fullName evidence="1">Uncharacterized protein</fullName>
    </submittedName>
</protein>
<reference evidence="1" key="1">
    <citation type="journal article" date="2020" name="Stud. Mycol.">
        <title>101 Dothideomycetes genomes: a test case for predicting lifestyles and emergence of pathogens.</title>
        <authorList>
            <person name="Haridas S."/>
            <person name="Albert R."/>
            <person name="Binder M."/>
            <person name="Bloem J."/>
            <person name="Labutti K."/>
            <person name="Salamov A."/>
            <person name="Andreopoulos B."/>
            <person name="Baker S."/>
            <person name="Barry K."/>
            <person name="Bills G."/>
            <person name="Bluhm B."/>
            <person name="Cannon C."/>
            <person name="Castanera R."/>
            <person name="Culley D."/>
            <person name="Daum C."/>
            <person name="Ezra D."/>
            <person name="Gonzalez J."/>
            <person name="Henrissat B."/>
            <person name="Kuo A."/>
            <person name="Liang C."/>
            <person name="Lipzen A."/>
            <person name="Lutzoni F."/>
            <person name="Magnuson J."/>
            <person name="Mondo S."/>
            <person name="Nolan M."/>
            <person name="Ohm R."/>
            <person name="Pangilinan J."/>
            <person name="Park H.-J."/>
            <person name="Ramirez L."/>
            <person name="Alfaro M."/>
            <person name="Sun H."/>
            <person name="Tritt A."/>
            <person name="Yoshinaga Y."/>
            <person name="Zwiers L.-H."/>
            <person name="Turgeon B."/>
            <person name="Goodwin S."/>
            <person name="Spatafora J."/>
            <person name="Crous P."/>
            <person name="Grigoriev I."/>
        </authorList>
    </citation>
    <scope>NUCLEOTIDE SEQUENCE</scope>
    <source>
        <strain evidence="1">ATCC 16933</strain>
    </source>
</reference>
<sequence length="108" mass="11879">MRARAVVLLAGLRTKVRVGFEVEAEAGLDVRGEETGCPRATPTLNVRVGTTAEVVYGERYKEDKMAEFLSSYVGEKVRNPAEMGVWADAVRELRDRLVARGKKGAVKL</sequence>
<dbReference type="Proteomes" id="UP000799766">
    <property type="component" value="Unassembled WGS sequence"/>
</dbReference>